<comment type="caution">
    <text evidence="3">The sequence shown here is derived from an EMBL/GenBank/DDBJ whole genome shotgun (WGS) entry which is preliminary data.</text>
</comment>
<keyword evidence="2" id="KW-1133">Transmembrane helix</keyword>
<evidence type="ECO:0000313" key="3">
    <source>
        <dbReference type="EMBL" id="EFG46684.1"/>
    </source>
</evidence>
<feature type="region of interest" description="Disordered" evidence="1">
    <location>
        <begin position="172"/>
        <end position="197"/>
    </location>
</feature>
<gene>
    <name evidence="3" type="ORF">HMPREF0183_2040</name>
</gene>
<feature type="compositionally biased region" description="Polar residues" evidence="1">
    <location>
        <begin position="43"/>
        <end position="61"/>
    </location>
</feature>
<keyword evidence="2" id="KW-0472">Membrane</keyword>
<dbReference type="AlphaFoldDB" id="D4YQ30"/>
<evidence type="ECO:0000256" key="1">
    <source>
        <dbReference type="SAM" id="MobiDB-lite"/>
    </source>
</evidence>
<dbReference type="eggNOG" id="ENOG50333WJ">
    <property type="taxonomic scope" value="Bacteria"/>
</dbReference>
<organism evidence="3 4">
    <name type="scientific">Brevibacterium mcbrellneri ATCC 49030</name>
    <dbReference type="NCBI Taxonomy" id="585530"/>
    <lineage>
        <taxon>Bacteria</taxon>
        <taxon>Bacillati</taxon>
        <taxon>Actinomycetota</taxon>
        <taxon>Actinomycetes</taxon>
        <taxon>Micrococcales</taxon>
        <taxon>Brevibacteriaceae</taxon>
        <taxon>Brevibacterium</taxon>
    </lineage>
</organism>
<keyword evidence="2" id="KW-0812">Transmembrane</keyword>
<evidence type="ECO:0000313" key="4">
    <source>
        <dbReference type="Proteomes" id="UP000005714"/>
    </source>
</evidence>
<evidence type="ECO:0000256" key="2">
    <source>
        <dbReference type="SAM" id="Phobius"/>
    </source>
</evidence>
<sequence>MPRVEVTIDADRTAHLTLDGTQKTFPDLGAAMSELARYARHTQQPVNVSVQDGDTSRNLTFTPEGRLAPTQEQPSQEQPRETKPTTPPKPDLPPTQPTTPPPNNNRPDRFSGPAQQATPAIANGNRKTLRKKPRPTKPPRKTKRGLTIPGIVLAILLVGVVAAYFVPRFIGSPDNGTPQSIESSSSQNPNGLRAVEEQREPVPGFGHRAAWEHKVPAGASVTASDRGVLIIDGKNLKVLDPYNGQTKYETTANGQLEFAVDTRIESKNALVWRIGDSAYALLDGEKDAREYKLPASARMSSAGTHVLIKSGNQLSTFGMDGLKQLPTPDPGTTPMALDGDALISARFAGPLIATNVETGEVKKVSLEKPAEDLHVIRWVSAGHGKVVTLWGEAGSSVSSGHRIQVVVHHVDTGKIASTVTTSTDSVGEANWVRGQGYQLATFGPYMFSMKDGLLVQDGTVDDVAFNEPRGNIAPATVDGAQALITDNVAYRSNAKLLAVGKDESFAIVRSNPETISGYTK</sequence>
<feature type="region of interest" description="Disordered" evidence="1">
    <location>
        <begin position="43"/>
        <end position="144"/>
    </location>
</feature>
<dbReference type="OrthoDB" id="4962734at2"/>
<accession>D4YQ30</accession>
<dbReference type="RefSeq" id="WP_005885671.1">
    <property type="nucleotide sequence ID" value="NZ_ADNU01000066.1"/>
</dbReference>
<dbReference type="EMBL" id="ADNU01000066">
    <property type="protein sequence ID" value="EFG46684.1"/>
    <property type="molecule type" value="Genomic_DNA"/>
</dbReference>
<reference evidence="3 4" key="1">
    <citation type="submission" date="2010-04" db="EMBL/GenBank/DDBJ databases">
        <authorList>
            <person name="Qin X."/>
            <person name="Bachman B."/>
            <person name="Battles P."/>
            <person name="Bell A."/>
            <person name="Bess C."/>
            <person name="Bickham C."/>
            <person name="Chaboub L."/>
            <person name="Chen D."/>
            <person name="Coyle M."/>
            <person name="Deiros D.R."/>
            <person name="Dinh H."/>
            <person name="Forbes L."/>
            <person name="Fowler G."/>
            <person name="Francisco L."/>
            <person name="Fu Q."/>
            <person name="Gubbala S."/>
            <person name="Hale W."/>
            <person name="Han Y."/>
            <person name="Hemphill L."/>
            <person name="Highlander S.K."/>
            <person name="Hirani K."/>
            <person name="Hogues M."/>
            <person name="Jackson L."/>
            <person name="Jakkamsetti A."/>
            <person name="Javaid M."/>
            <person name="Jiang H."/>
            <person name="Korchina V."/>
            <person name="Kovar C."/>
            <person name="Lara F."/>
            <person name="Lee S."/>
            <person name="Mata R."/>
            <person name="Mathew T."/>
            <person name="Moen C."/>
            <person name="Morales K."/>
            <person name="Munidasa M."/>
            <person name="Nazareth L."/>
            <person name="Ngo R."/>
            <person name="Nguyen L."/>
            <person name="Okwuonu G."/>
            <person name="Ongeri F."/>
            <person name="Patil S."/>
            <person name="Petrosino J."/>
            <person name="Pham C."/>
            <person name="Pham P."/>
            <person name="Pu L.-L."/>
            <person name="Puazo M."/>
            <person name="Raj R."/>
            <person name="Reid J."/>
            <person name="Rouhana J."/>
            <person name="Saada N."/>
            <person name="Shang Y."/>
            <person name="Simmons D."/>
            <person name="Thornton R."/>
            <person name="Warren J."/>
            <person name="Weissenberger G."/>
            <person name="Zhang J."/>
            <person name="Zhang L."/>
            <person name="Zhou C."/>
            <person name="Zhu D."/>
            <person name="Muzny D."/>
            <person name="Worley K."/>
            <person name="Gibbs R."/>
        </authorList>
    </citation>
    <scope>NUCLEOTIDE SEQUENCE [LARGE SCALE GENOMIC DNA]</scope>
    <source>
        <strain evidence="3 4">ATCC 49030</strain>
    </source>
</reference>
<name>D4YQ30_9MICO</name>
<proteinExistence type="predicted"/>
<feature type="compositionally biased region" description="Polar residues" evidence="1">
    <location>
        <begin position="174"/>
        <end position="190"/>
    </location>
</feature>
<feature type="compositionally biased region" description="Basic residues" evidence="1">
    <location>
        <begin position="127"/>
        <end position="144"/>
    </location>
</feature>
<keyword evidence="4" id="KW-1185">Reference proteome</keyword>
<dbReference type="STRING" id="585530.HMPREF0183_2040"/>
<protein>
    <submittedName>
        <fullName evidence="3">Prepilin-type cleavage/methylation N-terminal domain protein</fullName>
    </submittedName>
</protein>
<feature type="transmembrane region" description="Helical" evidence="2">
    <location>
        <begin position="146"/>
        <end position="166"/>
    </location>
</feature>
<feature type="compositionally biased region" description="Pro residues" evidence="1">
    <location>
        <begin position="85"/>
        <end position="104"/>
    </location>
</feature>
<dbReference type="Proteomes" id="UP000005714">
    <property type="component" value="Unassembled WGS sequence"/>
</dbReference>